<evidence type="ECO:0000313" key="16">
    <source>
        <dbReference type="Proteomes" id="UP001518989"/>
    </source>
</evidence>
<dbReference type="Gene3D" id="3.40.710.10">
    <property type="entry name" value="DD-peptidase/beta-lactamase superfamily"/>
    <property type="match status" value="1"/>
</dbReference>
<dbReference type="SUPFAM" id="SSF56601">
    <property type="entry name" value="beta-lactamase/transpeptidase-like"/>
    <property type="match status" value="1"/>
</dbReference>
<keyword evidence="7" id="KW-0808">Transferase</keyword>
<dbReference type="Gene3D" id="1.10.3810.10">
    <property type="entry name" value="Biosynthetic peptidoglycan transglycosylase-like"/>
    <property type="match status" value="1"/>
</dbReference>
<feature type="transmembrane region" description="Helical" evidence="12">
    <location>
        <begin position="12"/>
        <end position="36"/>
    </location>
</feature>
<dbReference type="SUPFAM" id="SSF53955">
    <property type="entry name" value="Lysozyme-like"/>
    <property type="match status" value="1"/>
</dbReference>
<dbReference type="PANTHER" id="PTHR32282">
    <property type="entry name" value="BINDING PROTEIN TRANSPEPTIDASE, PUTATIVE-RELATED"/>
    <property type="match status" value="1"/>
</dbReference>
<dbReference type="RefSeq" id="WP_207419591.1">
    <property type="nucleotide sequence ID" value="NZ_CP061177.1"/>
</dbReference>
<dbReference type="InterPro" id="IPR035437">
    <property type="entry name" value="SNase_OB-fold_sf"/>
</dbReference>
<evidence type="ECO:0000256" key="1">
    <source>
        <dbReference type="ARBA" id="ARBA00004752"/>
    </source>
</evidence>
<dbReference type="PANTHER" id="PTHR32282:SF33">
    <property type="entry name" value="PEPTIDOGLYCAN GLYCOSYLTRANSFERASE"/>
    <property type="match status" value="1"/>
</dbReference>
<evidence type="ECO:0000313" key="15">
    <source>
        <dbReference type="EMBL" id="MBO1081421.1"/>
    </source>
</evidence>
<comment type="pathway">
    <text evidence="1">Cell wall biogenesis; peptidoglycan biosynthesis.</text>
</comment>
<dbReference type="Proteomes" id="UP001518989">
    <property type="component" value="Unassembled WGS sequence"/>
</dbReference>
<evidence type="ECO:0000256" key="5">
    <source>
        <dbReference type="ARBA" id="ARBA00022670"/>
    </source>
</evidence>
<evidence type="ECO:0000259" key="13">
    <source>
        <dbReference type="Pfam" id="PF00905"/>
    </source>
</evidence>
<keyword evidence="12" id="KW-0812">Transmembrane</keyword>
<dbReference type="EMBL" id="JACTNG010000014">
    <property type="protein sequence ID" value="MBO1081421.1"/>
    <property type="molecule type" value="Genomic_DNA"/>
</dbReference>
<evidence type="ECO:0000256" key="2">
    <source>
        <dbReference type="ARBA" id="ARBA00007090"/>
    </source>
</evidence>
<comment type="caution">
    <text evidence="15">The sequence shown here is derived from an EMBL/GenBank/DDBJ whole genome shotgun (WGS) entry which is preliminary data.</text>
</comment>
<comment type="similarity">
    <text evidence="2">In the C-terminal section; belongs to the transpeptidase family.</text>
</comment>
<proteinExistence type="inferred from homology"/>
<dbReference type="NCBIfam" id="TIGR02074">
    <property type="entry name" value="PBP_1a_fam"/>
    <property type="match status" value="1"/>
</dbReference>
<dbReference type="Pfam" id="PF00905">
    <property type="entry name" value="Transpeptidase"/>
    <property type="match status" value="1"/>
</dbReference>
<dbReference type="Pfam" id="PF00912">
    <property type="entry name" value="Transgly"/>
    <property type="match status" value="1"/>
</dbReference>
<dbReference type="InterPro" id="IPR050396">
    <property type="entry name" value="Glycosyltr_51/Transpeptidase"/>
</dbReference>
<comment type="similarity">
    <text evidence="3">In the N-terminal section; belongs to the glycosyltransferase 51 family.</text>
</comment>
<evidence type="ECO:0000256" key="6">
    <source>
        <dbReference type="ARBA" id="ARBA00022676"/>
    </source>
</evidence>
<sequence>MSQPARRRRLRWLPWSFGGVGLLALAAVAWLGWVMLRVPVGGGMQPAGTAATLILENRDGSGFATRGVLRGDPVTADALPQPLTDAIVAIEDRRFFSHGGIDPRGLLRALSRAATSGRLREGASTITQQLARLSFLSQDRTLTRKVQEAVLAVWLESRLEKPEILARYMNAAYFGAGAVGVDAAARRYFGKPAGELSLGEAAMVAGLLRAPSALAPTRNPEAAWERAQVVLGVMQDTGAATPEAVAAARAAPPALQAPPEPLVQRGYFADWADAEARRLVGPLPLDLSVRTTLDPRLQDLAEQVVAKWLDREGAAAHAGQAALLALAPDGAVLAAVGGRDYATSQFNRATQAERQPGSLFKLFVYAAAMEAGFRPDQVVQDAPLTIDGWSPNNADNRFRGPVTLREAFAGSINTVAVRVQDSVGRARVAEMAKRLGLTQDIALVPSMALGTTEATLAQMVTAFGRVGYNTALSPYVVQEVRARDRALYTRPPGGGGAPVLNAAAQQGMLDLMLAAVRDGTGRAARLDRPVAGKTGTTQDSRDAWFVGITADAVVGVWVGNDDNSPMNRVGGGGLPARIWQDFMRQADRIRTAAAPSAAPPPAPLPAAPVLAPEPLRGVPQVLDTATLQVAGRVVRLGGVVGVPGDFTGAMAQWIAGRDAVCTPQDANTWRCRVDGRDLSELVLSNGGGRATTDATPELRQAEQAARAARLGVWGG</sequence>
<comment type="catalytic activity">
    <reaction evidence="11">
        <text>[GlcNAc-(1-&gt;4)-Mur2Ac(oyl-L-Ala-gamma-D-Glu-L-Lys-D-Ala-D-Ala)](n)-di-trans,octa-cis-undecaprenyl diphosphate + beta-D-GlcNAc-(1-&gt;4)-Mur2Ac(oyl-L-Ala-gamma-D-Glu-L-Lys-D-Ala-D-Ala)-di-trans,octa-cis-undecaprenyl diphosphate = [GlcNAc-(1-&gt;4)-Mur2Ac(oyl-L-Ala-gamma-D-Glu-L-Lys-D-Ala-D-Ala)](n+1)-di-trans,octa-cis-undecaprenyl diphosphate + di-trans,octa-cis-undecaprenyl diphosphate + H(+)</text>
        <dbReference type="Rhea" id="RHEA:23708"/>
        <dbReference type="Rhea" id="RHEA-COMP:9602"/>
        <dbReference type="Rhea" id="RHEA-COMP:9603"/>
        <dbReference type="ChEBI" id="CHEBI:15378"/>
        <dbReference type="ChEBI" id="CHEBI:58405"/>
        <dbReference type="ChEBI" id="CHEBI:60033"/>
        <dbReference type="ChEBI" id="CHEBI:78435"/>
        <dbReference type="EC" id="2.4.99.28"/>
    </reaction>
</comment>
<organism evidence="15 16">
    <name type="scientific">Roseomonas haemaphysalidis</name>
    <dbReference type="NCBI Taxonomy" id="2768162"/>
    <lineage>
        <taxon>Bacteria</taxon>
        <taxon>Pseudomonadati</taxon>
        <taxon>Pseudomonadota</taxon>
        <taxon>Alphaproteobacteria</taxon>
        <taxon>Acetobacterales</taxon>
        <taxon>Roseomonadaceae</taxon>
        <taxon>Roseomonas</taxon>
    </lineage>
</organism>
<dbReference type="InterPro" id="IPR001264">
    <property type="entry name" value="Glyco_trans_51"/>
</dbReference>
<accession>A0ABS3KVB5</accession>
<feature type="domain" description="Penicillin-binding protein transpeptidase" evidence="13">
    <location>
        <begin position="325"/>
        <end position="583"/>
    </location>
</feature>
<evidence type="ECO:0000256" key="7">
    <source>
        <dbReference type="ARBA" id="ARBA00022679"/>
    </source>
</evidence>
<dbReference type="InterPro" id="IPR036950">
    <property type="entry name" value="PBP_transglycosylase"/>
</dbReference>
<dbReference type="SUPFAM" id="SSF50199">
    <property type="entry name" value="Staphylococcal nuclease"/>
    <property type="match status" value="1"/>
</dbReference>
<evidence type="ECO:0000256" key="10">
    <source>
        <dbReference type="ARBA" id="ARBA00044770"/>
    </source>
</evidence>
<keyword evidence="5" id="KW-0645">Protease</keyword>
<dbReference type="InterPro" id="IPR001460">
    <property type="entry name" value="PCN-bd_Tpept"/>
</dbReference>
<keyword evidence="12" id="KW-0472">Membrane</keyword>
<dbReference type="EC" id="2.4.99.28" evidence="10"/>
<evidence type="ECO:0000259" key="14">
    <source>
        <dbReference type="Pfam" id="PF00912"/>
    </source>
</evidence>
<reference evidence="15 16" key="1">
    <citation type="submission" date="2020-09" db="EMBL/GenBank/DDBJ databases">
        <title>Roseomonas.</title>
        <authorList>
            <person name="Zhu W."/>
        </authorList>
    </citation>
    <scope>NUCLEOTIDE SEQUENCE [LARGE SCALE GENOMIC DNA]</scope>
    <source>
        <strain evidence="15 16">573</strain>
    </source>
</reference>
<evidence type="ECO:0000256" key="9">
    <source>
        <dbReference type="ARBA" id="ARBA00023268"/>
    </source>
</evidence>
<name>A0ABS3KVB5_9PROT</name>
<keyword evidence="6" id="KW-0328">Glycosyltransferase</keyword>
<evidence type="ECO:0000256" key="8">
    <source>
        <dbReference type="ARBA" id="ARBA00022801"/>
    </source>
</evidence>
<evidence type="ECO:0000256" key="4">
    <source>
        <dbReference type="ARBA" id="ARBA00022645"/>
    </source>
</evidence>
<keyword evidence="16" id="KW-1185">Reference proteome</keyword>
<evidence type="ECO:0000256" key="3">
    <source>
        <dbReference type="ARBA" id="ARBA00007739"/>
    </source>
</evidence>
<dbReference type="InterPro" id="IPR023346">
    <property type="entry name" value="Lysozyme-like_dom_sf"/>
</dbReference>
<keyword evidence="9" id="KW-0511">Multifunctional enzyme</keyword>
<keyword evidence="12" id="KW-1133">Transmembrane helix</keyword>
<feature type="domain" description="Glycosyl transferase family 51" evidence="14">
    <location>
        <begin position="71"/>
        <end position="235"/>
    </location>
</feature>
<keyword evidence="8" id="KW-0378">Hydrolase</keyword>
<dbReference type="InterPro" id="IPR012338">
    <property type="entry name" value="Beta-lactam/transpept-like"/>
</dbReference>
<evidence type="ECO:0000256" key="12">
    <source>
        <dbReference type="SAM" id="Phobius"/>
    </source>
</evidence>
<evidence type="ECO:0000256" key="11">
    <source>
        <dbReference type="ARBA" id="ARBA00049902"/>
    </source>
</evidence>
<keyword evidence="4" id="KW-0121">Carboxypeptidase</keyword>
<gene>
    <name evidence="15" type="ORF">IAI61_20505</name>
</gene>
<protein>
    <recommendedName>
        <fullName evidence="10">peptidoglycan glycosyltransferase</fullName>
        <ecNumber evidence="10">2.4.99.28</ecNumber>
    </recommendedName>
</protein>